<name>A0A255ZTF4_9FLAO</name>
<dbReference type="AlphaFoldDB" id="A0A255ZTF4"/>
<keyword evidence="1" id="KW-0732">Signal</keyword>
<dbReference type="Proteomes" id="UP000216605">
    <property type="component" value="Unassembled WGS sequence"/>
</dbReference>
<evidence type="ECO:0000256" key="1">
    <source>
        <dbReference type="SAM" id="SignalP"/>
    </source>
</evidence>
<keyword evidence="3" id="KW-1185">Reference proteome</keyword>
<accession>A0A255ZTF4</accession>
<organism evidence="2 3">
    <name type="scientific">Flavobacterium cyanobacteriorum</name>
    <dbReference type="NCBI Taxonomy" id="2022802"/>
    <lineage>
        <taxon>Bacteria</taxon>
        <taxon>Pseudomonadati</taxon>
        <taxon>Bacteroidota</taxon>
        <taxon>Flavobacteriia</taxon>
        <taxon>Flavobacteriales</taxon>
        <taxon>Flavobacteriaceae</taxon>
        <taxon>Flavobacterium</taxon>
    </lineage>
</organism>
<dbReference type="RefSeq" id="WP_094412225.1">
    <property type="nucleotide sequence ID" value="NZ_NOXV01000153.1"/>
</dbReference>
<evidence type="ECO:0008006" key="4">
    <source>
        <dbReference type="Google" id="ProtNLM"/>
    </source>
</evidence>
<gene>
    <name evidence="2" type="ORF">CHU92_02380</name>
</gene>
<protein>
    <recommendedName>
        <fullName evidence="4">GLPGLI family protein</fullName>
    </recommendedName>
</protein>
<evidence type="ECO:0000313" key="3">
    <source>
        <dbReference type="Proteomes" id="UP000216605"/>
    </source>
</evidence>
<feature type="signal peptide" evidence="1">
    <location>
        <begin position="1"/>
        <end position="19"/>
    </location>
</feature>
<dbReference type="EMBL" id="NOXV01000153">
    <property type="protein sequence ID" value="OYQ44783.1"/>
    <property type="molecule type" value="Genomic_DNA"/>
</dbReference>
<comment type="caution">
    <text evidence="2">The sequence shown here is derived from an EMBL/GenBank/DDBJ whole genome shotgun (WGS) entry which is preliminary data.</text>
</comment>
<dbReference type="OrthoDB" id="1438245at2"/>
<sequence>MKLLLTTILFLFCFHNLEASPQLPDYLIVGNDTLSIYFLPLNKLDSITQKKLFRNLELNNEFKTSFNLWRGYQAYWKLENNKLFLTGFKDNPHSESILEATFRGKYENRKVFADWFSSYLAVGKDKLLKWDGIFSRTYLKEELFEFEKGELKSRSLIENYIKIPNGISRLEDNRKLITDTIFSKIKKLDWKKLSECECDDKYWVIINDIGKISNIIFVPNGENDKETKQFAKEHKKCIKKIMEQTKDLQFDIIKWNGKPYEQKIQFEIFYTVEGKLENWSE</sequence>
<reference evidence="2 3" key="1">
    <citation type="submission" date="2017-07" db="EMBL/GenBank/DDBJ databases">
        <title>Flavobacterium cyanobacteriorum sp. nov., isolated from cyanobacterial aggregates in a eutrophic lake.</title>
        <authorList>
            <person name="Cai H."/>
        </authorList>
    </citation>
    <scope>NUCLEOTIDE SEQUENCE [LARGE SCALE GENOMIC DNA]</scope>
    <source>
        <strain evidence="2 3">TH021</strain>
    </source>
</reference>
<feature type="chain" id="PRO_5012807152" description="GLPGLI family protein" evidence="1">
    <location>
        <begin position="20"/>
        <end position="281"/>
    </location>
</feature>
<proteinExistence type="predicted"/>
<evidence type="ECO:0000313" key="2">
    <source>
        <dbReference type="EMBL" id="OYQ44783.1"/>
    </source>
</evidence>